<dbReference type="UniPathway" id="UPA00068"/>
<dbReference type="InterPro" id="IPR036251">
    <property type="entry name" value="Arg_repress_C_sf"/>
</dbReference>
<dbReference type="GO" id="GO:0005737">
    <property type="term" value="C:cytoplasm"/>
    <property type="evidence" value="ECO:0007669"/>
    <property type="project" value="UniProtKB-SubCell"/>
</dbReference>
<dbReference type="InterPro" id="IPR020900">
    <property type="entry name" value="Arg_repress_DNA-bd"/>
</dbReference>
<dbReference type="SUPFAM" id="SSF55252">
    <property type="entry name" value="C-terminal domain of arginine repressor"/>
    <property type="match status" value="1"/>
</dbReference>
<dbReference type="RefSeq" id="WP_025021851.1">
    <property type="nucleotide sequence ID" value="NZ_AZGD01000090.1"/>
</dbReference>
<sequence>MRKQVRQKLIREILQKFEIYKQDDIVQLLLNQGIEVTQATISRDVKEMQLIKLPTKNGSYRYSVPTLKEIDVQKKLKDTLSESYVSSNIAEKMIFFKVIPGSGPAVSNLIEKVGYKEVFATLSDDSSVMVFAYSNQEAIDLFEKLLELIGVQ</sequence>
<dbReference type="InterPro" id="IPR036388">
    <property type="entry name" value="WH-like_DNA-bd_sf"/>
</dbReference>
<keyword evidence="7" id="KW-0055">Arginine biosynthesis</keyword>
<dbReference type="GO" id="GO:0051259">
    <property type="term" value="P:protein complex oligomerization"/>
    <property type="evidence" value="ECO:0007669"/>
    <property type="project" value="InterPro"/>
</dbReference>
<feature type="domain" description="Arginine repressor C-terminal" evidence="9">
    <location>
        <begin position="80"/>
        <end position="146"/>
    </location>
</feature>
<dbReference type="Pfam" id="PF01316">
    <property type="entry name" value="Arg_repressor"/>
    <property type="match status" value="1"/>
</dbReference>
<dbReference type="Proteomes" id="UP000051054">
    <property type="component" value="Unassembled WGS sequence"/>
</dbReference>
<dbReference type="GO" id="GO:0006526">
    <property type="term" value="P:L-arginine biosynthetic process"/>
    <property type="evidence" value="ECO:0007669"/>
    <property type="project" value="UniProtKB-UniPathway"/>
</dbReference>
<keyword evidence="11" id="KW-1185">Reference proteome</keyword>
<evidence type="ECO:0000256" key="6">
    <source>
        <dbReference type="ARBA" id="ARBA00023163"/>
    </source>
</evidence>
<feature type="domain" description="Arginine repressor DNA-binding" evidence="8">
    <location>
        <begin position="1"/>
        <end position="66"/>
    </location>
</feature>
<dbReference type="InterPro" id="IPR001669">
    <property type="entry name" value="Arg_repress"/>
</dbReference>
<dbReference type="PATRIC" id="fig|1423755.3.peg.616"/>
<reference evidence="10 11" key="1">
    <citation type="journal article" date="2015" name="Genome Announc.">
        <title>Expanding the biotechnology potential of lactobacilli through comparative genomics of 213 strains and associated genera.</title>
        <authorList>
            <person name="Sun Z."/>
            <person name="Harris H.M."/>
            <person name="McCann A."/>
            <person name="Guo C."/>
            <person name="Argimon S."/>
            <person name="Zhang W."/>
            <person name="Yang X."/>
            <person name="Jeffery I.B."/>
            <person name="Cooney J.C."/>
            <person name="Kagawa T.F."/>
            <person name="Liu W."/>
            <person name="Song Y."/>
            <person name="Salvetti E."/>
            <person name="Wrobel A."/>
            <person name="Rasinkangas P."/>
            <person name="Parkhill J."/>
            <person name="Rea M.C."/>
            <person name="O'Sullivan O."/>
            <person name="Ritari J."/>
            <person name="Douillard F.P."/>
            <person name="Paul Ross R."/>
            <person name="Yang R."/>
            <person name="Briner A.E."/>
            <person name="Felis G.E."/>
            <person name="de Vos W.M."/>
            <person name="Barrangou R."/>
            <person name="Klaenhammer T.R."/>
            <person name="Caufield P.W."/>
            <person name="Cui Y."/>
            <person name="Zhang H."/>
            <person name="O'Toole P.W."/>
        </authorList>
    </citation>
    <scope>NUCLEOTIDE SEQUENCE [LARGE SCALE GENOMIC DNA]</scope>
    <source>
        <strain evidence="10 11">DSM 18933</strain>
    </source>
</reference>
<dbReference type="GO" id="GO:1900079">
    <property type="term" value="P:regulation of arginine biosynthetic process"/>
    <property type="evidence" value="ECO:0007669"/>
    <property type="project" value="UniProtKB-UniRule"/>
</dbReference>
<protein>
    <recommendedName>
        <fullName evidence="7">Arginine repressor</fullName>
    </recommendedName>
</protein>
<dbReference type="STRING" id="1423755.FC40_GL000563"/>
<comment type="function">
    <text evidence="7">Regulates arginine biosynthesis genes.</text>
</comment>
<keyword evidence="6 7" id="KW-0804">Transcription</keyword>
<evidence type="ECO:0000313" key="11">
    <source>
        <dbReference type="Proteomes" id="UP000051054"/>
    </source>
</evidence>
<dbReference type="GO" id="GO:0003700">
    <property type="term" value="F:DNA-binding transcription factor activity"/>
    <property type="evidence" value="ECO:0007669"/>
    <property type="project" value="UniProtKB-UniRule"/>
</dbReference>
<organism evidence="10 11">
    <name type="scientific">Ligilactobacillus hayakitensis DSM 18933 = JCM 14209</name>
    <dbReference type="NCBI Taxonomy" id="1423755"/>
    <lineage>
        <taxon>Bacteria</taxon>
        <taxon>Bacillati</taxon>
        <taxon>Bacillota</taxon>
        <taxon>Bacilli</taxon>
        <taxon>Lactobacillales</taxon>
        <taxon>Lactobacillaceae</taxon>
        <taxon>Ligilactobacillus</taxon>
    </lineage>
</organism>
<accession>A0A0R1WWU9</accession>
<evidence type="ECO:0000256" key="7">
    <source>
        <dbReference type="HAMAP-Rule" id="MF_00173"/>
    </source>
</evidence>
<dbReference type="eggNOG" id="COG1438">
    <property type="taxonomic scope" value="Bacteria"/>
</dbReference>
<evidence type="ECO:0000256" key="3">
    <source>
        <dbReference type="ARBA" id="ARBA00022490"/>
    </source>
</evidence>
<dbReference type="GO" id="GO:0003677">
    <property type="term" value="F:DNA binding"/>
    <property type="evidence" value="ECO:0007669"/>
    <property type="project" value="UniProtKB-KW"/>
</dbReference>
<evidence type="ECO:0000256" key="5">
    <source>
        <dbReference type="ARBA" id="ARBA00023125"/>
    </source>
</evidence>
<proteinExistence type="inferred from homology"/>
<keyword evidence="7" id="KW-0028">Amino-acid biosynthesis</keyword>
<comment type="similarity">
    <text evidence="2 7">Belongs to the ArgR family.</text>
</comment>
<keyword evidence="3 7" id="KW-0963">Cytoplasm</keyword>
<dbReference type="Gene3D" id="1.10.10.10">
    <property type="entry name" value="Winged helix-like DNA-binding domain superfamily/Winged helix DNA-binding domain"/>
    <property type="match status" value="1"/>
</dbReference>
<dbReference type="SUPFAM" id="SSF46785">
    <property type="entry name" value="Winged helix' DNA-binding domain"/>
    <property type="match status" value="1"/>
</dbReference>
<dbReference type="GO" id="GO:0034618">
    <property type="term" value="F:arginine binding"/>
    <property type="evidence" value="ECO:0007669"/>
    <property type="project" value="InterPro"/>
</dbReference>
<dbReference type="PANTHER" id="PTHR34471">
    <property type="entry name" value="ARGININE REPRESSOR"/>
    <property type="match status" value="1"/>
</dbReference>
<evidence type="ECO:0000259" key="8">
    <source>
        <dbReference type="Pfam" id="PF01316"/>
    </source>
</evidence>
<dbReference type="PRINTS" id="PR01467">
    <property type="entry name" value="ARGREPRESSOR"/>
</dbReference>
<dbReference type="OrthoDB" id="9807089at2"/>
<keyword evidence="5 7" id="KW-0238">DNA-binding</keyword>
<comment type="caution">
    <text evidence="10">The sequence shown here is derived from an EMBL/GenBank/DDBJ whole genome shotgun (WGS) entry which is preliminary data.</text>
</comment>
<name>A0A0R1WWU9_9LACO</name>
<comment type="pathway">
    <text evidence="7">Amino-acid biosynthesis; L-arginine biosynthesis [regulation].</text>
</comment>
<dbReference type="Pfam" id="PF02863">
    <property type="entry name" value="Arg_repressor_C"/>
    <property type="match status" value="1"/>
</dbReference>
<gene>
    <name evidence="7" type="primary">argR</name>
    <name evidence="10" type="ORF">FC40_GL000563</name>
</gene>
<dbReference type="EMBL" id="AZGD01000090">
    <property type="protein sequence ID" value="KRM18780.1"/>
    <property type="molecule type" value="Genomic_DNA"/>
</dbReference>
<dbReference type="PANTHER" id="PTHR34471:SF1">
    <property type="entry name" value="ARGININE REPRESSOR"/>
    <property type="match status" value="1"/>
</dbReference>
<keyword evidence="7" id="KW-0678">Repressor</keyword>
<comment type="subcellular location">
    <subcellularLocation>
        <location evidence="1 7">Cytoplasm</location>
    </subcellularLocation>
</comment>
<dbReference type="InterPro" id="IPR036390">
    <property type="entry name" value="WH_DNA-bd_sf"/>
</dbReference>
<evidence type="ECO:0000259" key="9">
    <source>
        <dbReference type="Pfam" id="PF02863"/>
    </source>
</evidence>
<dbReference type="HAMAP" id="MF_00173">
    <property type="entry name" value="Arg_repressor"/>
    <property type="match status" value="1"/>
</dbReference>
<dbReference type="InterPro" id="IPR020899">
    <property type="entry name" value="Arg_repress_C"/>
</dbReference>
<dbReference type="Gene3D" id="3.30.1360.40">
    <property type="match status" value="1"/>
</dbReference>
<evidence type="ECO:0000256" key="1">
    <source>
        <dbReference type="ARBA" id="ARBA00004496"/>
    </source>
</evidence>
<dbReference type="AlphaFoldDB" id="A0A0R1WWU9"/>
<evidence type="ECO:0000256" key="4">
    <source>
        <dbReference type="ARBA" id="ARBA00023015"/>
    </source>
</evidence>
<evidence type="ECO:0000313" key="10">
    <source>
        <dbReference type="EMBL" id="KRM18780.1"/>
    </source>
</evidence>
<keyword evidence="4 7" id="KW-0805">Transcription regulation</keyword>
<evidence type="ECO:0000256" key="2">
    <source>
        <dbReference type="ARBA" id="ARBA00008316"/>
    </source>
</evidence>